<dbReference type="OrthoDB" id="140964at2157"/>
<evidence type="ECO:0000313" key="3">
    <source>
        <dbReference type="Proteomes" id="UP000323537"/>
    </source>
</evidence>
<sequence>MNWKKILVSSKRIYINQGIISLLKKSPSFLEKELSYMIVKILCENTSFSRVSSIERNSHKFWYLKENSHDIHMAEIDEFMETKLCGESIRRRNFKFEDPFVTVEDDVMVRGSQPIAFTSEGDVIKDVHCFAHGSQGLVYKRLGEYLSDLPQEFITTTHNRLDHISDNSSDPKRIDTGAILNYEYSNYYIWLVQEILKLRGIKYYENISNNSVDLILPESIPDYVDELLNILGYPQRNRYYWNREPLNVKNFVVTSYPEPTKNQLSWLKESVINNIETSEFAENWIYVSRQKTEKGRKVRNYSEFSEVLSKYGIDIVYCEEMSVEEQVVLFNSIDGVISPHGAGLTNIIWGNDLTVIELFNDVIQGPFYIISYILGYDYIPYQGDEIVSIKRKKDRDIFVDIEKFDSLMNEYFQLK</sequence>
<dbReference type="RefSeq" id="WP_149783811.1">
    <property type="nucleotide sequence ID" value="NZ_BAAADP010000001.1"/>
</dbReference>
<evidence type="ECO:0000259" key="1">
    <source>
        <dbReference type="Pfam" id="PF04577"/>
    </source>
</evidence>
<feature type="domain" description="Glycosyltransferase 61 catalytic" evidence="1">
    <location>
        <begin position="222"/>
        <end position="355"/>
    </location>
</feature>
<dbReference type="Pfam" id="PF04577">
    <property type="entry name" value="Glyco_transf_61"/>
    <property type="match status" value="1"/>
</dbReference>
<evidence type="ECO:0000313" key="2">
    <source>
        <dbReference type="EMBL" id="SFH45432.1"/>
    </source>
</evidence>
<reference evidence="2 3" key="1">
    <citation type="submission" date="2016-10" db="EMBL/GenBank/DDBJ databases">
        <authorList>
            <person name="Varghese N."/>
            <person name="Submissions S."/>
        </authorList>
    </citation>
    <scope>NUCLEOTIDE SEQUENCE [LARGE SCALE GENOMIC DNA]</scope>
    <source>
        <strain evidence="2 3">CGMCC 1.6377</strain>
    </source>
</reference>
<dbReference type="InterPro" id="IPR049625">
    <property type="entry name" value="Glyco_transf_61_cat"/>
</dbReference>
<keyword evidence="3" id="KW-1185">Reference proteome</keyword>
<dbReference type="EMBL" id="FOPZ01000004">
    <property type="protein sequence ID" value="SFH45432.1"/>
    <property type="molecule type" value="Genomic_DNA"/>
</dbReference>
<name>A0A1I3A5K8_9EURY</name>
<dbReference type="GO" id="GO:0016757">
    <property type="term" value="F:glycosyltransferase activity"/>
    <property type="evidence" value="ECO:0007669"/>
    <property type="project" value="InterPro"/>
</dbReference>
<organism evidence="2 3">
    <name type="scientific">Halorubrum aquaticum</name>
    <dbReference type="NCBI Taxonomy" id="387340"/>
    <lineage>
        <taxon>Archaea</taxon>
        <taxon>Methanobacteriati</taxon>
        <taxon>Methanobacteriota</taxon>
        <taxon>Stenosarchaea group</taxon>
        <taxon>Halobacteria</taxon>
        <taxon>Halobacteriales</taxon>
        <taxon>Haloferacaceae</taxon>
        <taxon>Halorubrum</taxon>
    </lineage>
</organism>
<dbReference type="Proteomes" id="UP000323537">
    <property type="component" value="Unassembled WGS sequence"/>
</dbReference>
<dbReference type="AlphaFoldDB" id="A0A1I3A5K8"/>
<protein>
    <recommendedName>
        <fullName evidence="1">Glycosyltransferase 61 catalytic domain-containing protein</fullName>
    </recommendedName>
</protein>
<proteinExistence type="predicted"/>
<accession>A0A1I3A5K8</accession>
<gene>
    <name evidence="2" type="ORF">SAMN04488066_104179</name>
</gene>